<evidence type="ECO:0000313" key="1">
    <source>
        <dbReference type="EMBL" id="TFK77009.1"/>
    </source>
</evidence>
<dbReference type="Proteomes" id="UP000308600">
    <property type="component" value="Unassembled WGS sequence"/>
</dbReference>
<protein>
    <submittedName>
        <fullName evidence="1">Uncharacterized protein</fullName>
    </submittedName>
</protein>
<proteinExistence type="predicted"/>
<gene>
    <name evidence="1" type="ORF">BDN72DRAFT_807349</name>
</gene>
<sequence length="708" mass="79143">MPKTPNTSSASTRPALRRNQACRTCRRRKLKCDAQRPHCGTCVKQWQAAISVPAPVGYAHPTEPQCSYDPVEGLTLAPEIDPIEKVKQLEEEISQSRLISVASTSSTISPPSGMQASFDVAGGITLPHASLSMMNLINPELPDAQYRSESSSPELRTGKAKTKSDPFMDLLFSGWNPDLPEPAVLNHYVDIFFKCDPCGSRVLHKPSFLASLHLSPRDSGFPHSAILHAICAAASRWSAQSMVTMLDGTRRDQFAEFHAGKTRQYIDKTMASGEDIFSVMQACILLSWYFYQEGRWVEVWIFASFQTRVAIPLRLNYPGTFSTHGNNSPGAYLAPPKDFRDLESRRRTWWMTIVFDRIASVGGWIHAVDERDIGTELPLRMEDFESEHPLPSNPQDLSSLDFFTSHPARYSDSFLLLIKAVMLFGRVTDFNVRGNLRAPTAPSKSQNPFFLDGFQHLDKLVHSDFVESLPPVYRNNNGITDAPDGSLLDTDLYMVHIIPHAATITLHNPYIDFADPQCTSTARCINAARSILTHYYSLSATSLDITRLHPFVTICWYLAAVVQVHLCKYYIEINEPELESNAWGEINVLRFAMMTYGQRSPIGIRQEKLLKGLMREIVRMTAQKHPLEVNVPLYPFSHETLFRKDEPQTDRSGEPTAAVPLPVSPPFEAAGLSPSNSSTRPVSAAGWPMQELSVPGEQELRANGTFSR</sequence>
<dbReference type="EMBL" id="ML208259">
    <property type="protein sequence ID" value="TFK77009.1"/>
    <property type="molecule type" value="Genomic_DNA"/>
</dbReference>
<keyword evidence="2" id="KW-1185">Reference proteome</keyword>
<accession>A0ACD3BH66</accession>
<name>A0ACD3BH66_9AGAR</name>
<reference evidence="1 2" key="1">
    <citation type="journal article" date="2019" name="Nat. Ecol. Evol.">
        <title>Megaphylogeny resolves global patterns of mushroom evolution.</title>
        <authorList>
            <person name="Varga T."/>
            <person name="Krizsan K."/>
            <person name="Foldi C."/>
            <person name="Dima B."/>
            <person name="Sanchez-Garcia M."/>
            <person name="Sanchez-Ramirez S."/>
            <person name="Szollosi G.J."/>
            <person name="Szarkandi J.G."/>
            <person name="Papp V."/>
            <person name="Albert L."/>
            <person name="Andreopoulos W."/>
            <person name="Angelini C."/>
            <person name="Antonin V."/>
            <person name="Barry K.W."/>
            <person name="Bougher N.L."/>
            <person name="Buchanan P."/>
            <person name="Buyck B."/>
            <person name="Bense V."/>
            <person name="Catcheside P."/>
            <person name="Chovatia M."/>
            <person name="Cooper J."/>
            <person name="Damon W."/>
            <person name="Desjardin D."/>
            <person name="Finy P."/>
            <person name="Geml J."/>
            <person name="Haridas S."/>
            <person name="Hughes K."/>
            <person name="Justo A."/>
            <person name="Karasinski D."/>
            <person name="Kautmanova I."/>
            <person name="Kiss B."/>
            <person name="Kocsube S."/>
            <person name="Kotiranta H."/>
            <person name="LaButti K.M."/>
            <person name="Lechner B.E."/>
            <person name="Liimatainen K."/>
            <person name="Lipzen A."/>
            <person name="Lukacs Z."/>
            <person name="Mihaltcheva S."/>
            <person name="Morgado L.N."/>
            <person name="Niskanen T."/>
            <person name="Noordeloos M.E."/>
            <person name="Ohm R.A."/>
            <person name="Ortiz-Santana B."/>
            <person name="Ovrebo C."/>
            <person name="Racz N."/>
            <person name="Riley R."/>
            <person name="Savchenko A."/>
            <person name="Shiryaev A."/>
            <person name="Soop K."/>
            <person name="Spirin V."/>
            <person name="Szebenyi C."/>
            <person name="Tomsovsky M."/>
            <person name="Tulloss R.E."/>
            <person name="Uehling J."/>
            <person name="Grigoriev I.V."/>
            <person name="Vagvolgyi C."/>
            <person name="Papp T."/>
            <person name="Martin F.M."/>
            <person name="Miettinen O."/>
            <person name="Hibbett D.S."/>
            <person name="Nagy L.G."/>
        </authorList>
    </citation>
    <scope>NUCLEOTIDE SEQUENCE [LARGE SCALE GENOMIC DNA]</scope>
    <source>
        <strain evidence="1 2">NL-1719</strain>
    </source>
</reference>
<organism evidence="1 2">
    <name type="scientific">Pluteus cervinus</name>
    <dbReference type="NCBI Taxonomy" id="181527"/>
    <lineage>
        <taxon>Eukaryota</taxon>
        <taxon>Fungi</taxon>
        <taxon>Dikarya</taxon>
        <taxon>Basidiomycota</taxon>
        <taxon>Agaricomycotina</taxon>
        <taxon>Agaricomycetes</taxon>
        <taxon>Agaricomycetidae</taxon>
        <taxon>Agaricales</taxon>
        <taxon>Pluteineae</taxon>
        <taxon>Pluteaceae</taxon>
        <taxon>Pluteus</taxon>
    </lineage>
</organism>
<evidence type="ECO:0000313" key="2">
    <source>
        <dbReference type="Proteomes" id="UP000308600"/>
    </source>
</evidence>